<dbReference type="STRING" id="1385510.GCA_000425205_00688"/>
<feature type="transmembrane region" description="Helical" evidence="5">
    <location>
        <begin position="20"/>
        <end position="41"/>
    </location>
</feature>
<reference evidence="7 8" key="1">
    <citation type="submission" date="2013-08" db="EMBL/GenBank/DDBJ databases">
        <authorList>
            <person name="Huang J."/>
            <person name="Wang G."/>
        </authorList>
    </citation>
    <scope>NUCLEOTIDE SEQUENCE [LARGE SCALE GENOMIC DNA]</scope>
    <source>
        <strain evidence="7 8">JSM 076056</strain>
    </source>
</reference>
<evidence type="ECO:0000259" key="6">
    <source>
        <dbReference type="Pfam" id="PF01061"/>
    </source>
</evidence>
<organism evidence="7 8">
    <name type="scientific">Pontibacillus halophilus JSM 076056 = DSM 19796</name>
    <dbReference type="NCBI Taxonomy" id="1385510"/>
    <lineage>
        <taxon>Bacteria</taxon>
        <taxon>Bacillati</taxon>
        <taxon>Bacillota</taxon>
        <taxon>Bacilli</taxon>
        <taxon>Bacillales</taxon>
        <taxon>Bacillaceae</taxon>
        <taxon>Pontibacillus</taxon>
    </lineage>
</organism>
<feature type="transmembrane region" description="Helical" evidence="5">
    <location>
        <begin position="99"/>
        <end position="125"/>
    </location>
</feature>
<proteinExistence type="predicted"/>
<feature type="transmembrane region" description="Helical" evidence="5">
    <location>
        <begin position="219"/>
        <end position="238"/>
    </location>
</feature>
<dbReference type="eggNOG" id="COG0842">
    <property type="taxonomic scope" value="Bacteria"/>
</dbReference>
<dbReference type="PANTHER" id="PTHR43027">
    <property type="entry name" value="DOXORUBICIN RESISTANCE ABC TRANSPORTER PERMEASE PROTEIN DRRC-RELATED"/>
    <property type="match status" value="1"/>
</dbReference>
<dbReference type="PIRSF" id="PIRSF006648">
    <property type="entry name" value="DrrB"/>
    <property type="match status" value="1"/>
</dbReference>
<keyword evidence="4 5" id="KW-0472">Membrane</keyword>
<dbReference type="GO" id="GO:0140359">
    <property type="term" value="F:ABC-type transporter activity"/>
    <property type="evidence" value="ECO:0007669"/>
    <property type="project" value="InterPro"/>
</dbReference>
<dbReference type="RefSeq" id="WP_026799463.1">
    <property type="nucleotide sequence ID" value="NZ_AULI01000002.1"/>
</dbReference>
<dbReference type="PANTHER" id="PTHR43027:SF2">
    <property type="entry name" value="TRANSPORT PERMEASE PROTEIN"/>
    <property type="match status" value="1"/>
</dbReference>
<keyword evidence="3 5" id="KW-1133">Transmembrane helix</keyword>
<dbReference type="OrthoDB" id="63188at2"/>
<dbReference type="InterPro" id="IPR000412">
    <property type="entry name" value="ABC_2_transport"/>
</dbReference>
<feature type="transmembrane region" description="Helical" evidence="5">
    <location>
        <begin position="53"/>
        <end position="78"/>
    </location>
</feature>
<evidence type="ECO:0000256" key="4">
    <source>
        <dbReference type="ARBA" id="ARBA00023136"/>
    </source>
</evidence>
<comment type="caution">
    <text evidence="7">The sequence shown here is derived from an EMBL/GenBank/DDBJ whole genome shotgun (WGS) entry which is preliminary data.</text>
</comment>
<comment type="subcellular location">
    <subcellularLocation>
        <location evidence="1">Membrane</location>
        <topology evidence="1">Multi-pass membrane protein</topology>
    </subcellularLocation>
</comment>
<sequence length="246" mass="28145">MQALYNTSILELKRMFRNSYFVFFSLLLPFLFYVLFTAMYGDDLSIAGTKWEAYFLVSMTCFGLISASVQSFGIQLVYDRQQPWLNWLFTHPIKRFSYFMGRILSQLCLNGLMVLLLFTVIGVWKGIELSFWTWILVGGWVWLGALPFLALGVWVSTMTKVETASGVANIVALGLAILGGLWTPVENMPGILQTITEWSPAYLYANGAWSLLSGEGMSIYQHLIYFLYFLLFMIGAMITHHQLRRE</sequence>
<evidence type="ECO:0000256" key="2">
    <source>
        <dbReference type="ARBA" id="ARBA00022692"/>
    </source>
</evidence>
<protein>
    <submittedName>
        <fullName evidence="7">ABC transporter</fullName>
    </submittedName>
</protein>
<feature type="domain" description="ABC-2 type transporter transmembrane" evidence="6">
    <location>
        <begin position="11"/>
        <end position="208"/>
    </location>
</feature>
<evidence type="ECO:0000313" key="7">
    <source>
        <dbReference type="EMBL" id="KGX92114.1"/>
    </source>
</evidence>
<keyword evidence="8" id="KW-1185">Reference proteome</keyword>
<dbReference type="EMBL" id="AVPE01000007">
    <property type="protein sequence ID" value="KGX92114.1"/>
    <property type="molecule type" value="Genomic_DNA"/>
</dbReference>
<dbReference type="GO" id="GO:0043190">
    <property type="term" value="C:ATP-binding cassette (ABC) transporter complex"/>
    <property type="evidence" value="ECO:0007669"/>
    <property type="project" value="InterPro"/>
</dbReference>
<dbReference type="Pfam" id="PF01061">
    <property type="entry name" value="ABC2_membrane"/>
    <property type="match status" value="1"/>
</dbReference>
<feature type="transmembrane region" description="Helical" evidence="5">
    <location>
        <begin position="167"/>
        <end position="185"/>
    </location>
</feature>
<feature type="transmembrane region" description="Helical" evidence="5">
    <location>
        <begin position="131"/>
        <end position="155"/>
    </location>
</feature>
<evidence type="ECO:0000313" key="8">
    <source>
        <dbReference type="Proteomes" id="UP000030528"/>
    </source>
</evidence>
<accession>A0A0A5GJF2</accession>
<dbReference type="InterPro" id="IPR052902">
    <property type="entry name" value="ABC-2_transporter"/>
</dbReference>
<gene>
    <name evidence="7" type="ORF">N781_17550</name>
</gene>
<evidence type="ECO:0000256" key="3">
    <source>
        <dbReference type="ARBA" id="ARBA00022989"/>
    </source>
</evidence>
<evidence type="ECO:0000256" key="1">
    <source>
        <dbReference type="ARBA" id="ARBA00004141"/>
    </source>
</evidence>
<keyword evidence="2 5" id="KW-0812">Transmembrane</keyword>
<evidence type="ECO:0000256" key="5">
    <source>
        <dbReference type="SAM" id="Phobius"/>
    </source>
</evidence>
<dbReference type="InterPro" id="IPR013525">
    <property type="entry name" value="ABC2_TM"/>
</dbReference>
<dbReference type="Proteomes" id="UP000030528">
    <property type="component" value="Unassembled WGS sequence"/>
</dbReference>
<name>A0A0A5GJF2_9BACI</name>
<dbReference type="AlphaFoldDB" id="A0A0A5GJF2"/>